<keyword evidence="1" id="KW-1133">Transmembrane helix</keyword>
<proteinExistence type="predicted"/>
<dbReference type="EMBL" id="JAGRRH010000016">
    <property type="protein sequence ID" value="KAG7354085.1"/>
    <property type="molecule type" value="Genomic_DNA"/>
</dbReference>
<keyword evidence="1" id="KW-0812">Transmembrane</keyword>
<accession>A0A9K3PNL4</accession>
<dbReference type="Proteomes" id="UP000693970">
    <property type="component" value="Unassembled WGS sequence"/>
</dbReference>
<feature type="transmembrane region" description="Helical" evidence="1">
    <location>
        <begin position="21"/>
        <end position="45"/>
    </location>
</feature>
<sequence>MRFPILQRTCLRPSYSLRRQLIVAYGVTAFITILLVVVSATIAAIRAGDTVKDDVRELLTNQYIDSLQKSGKLTSEIFTKKWSNIQSTVSLLAEVVRDRIVGYPDEFADDRYVSFVDYDTGERKYPLKAALLPRDWQVTSNWNLENLEEHTQERAGLSKDPIGVMSTESAMFAFQGNCNPDHTPGESGYFPFCNEDFNNASLGGSINPTLTLAPLEQKAADISVFLKPLWEAEPSAMSISVYFSNSGAGATIQFPSFGIHSAAEYQSSGCDWMKEINPFTNDPYGTAEERSRCSANGTMVPIRLYNPMERDFCADQALHPGELRVSGPYLDAVWSAWRLTVGEAVFDRRTGHFIACTALDVSLDLATEILDSIAVDNRTAIAITRLDGTVVAGAGTSSEFTETVNIQNTEFITEKTFLALTKDLFWEHHFNSNQSYIESIRSNIVTCDGKLYAMYTSPPPPMEHDPDFVPDFLIFTSVEVEDVFAVVNEIGDEIDSDVSKLIITTTVFGLVGLIALLGFVFVVARLLTRPLTWMESVAWQIVNHSDNRVGDTLVVSRVYHKDHLTKCIPKTEASELVDEFESMINGFSGKGACTVASSRISELRNSVTYCLEFDELYNVNASDEKKELLRKNLIAQSVSRRMSRVRSSIAKFNPTDFEKIVEEENAEFRSTEMETFEGEEDPKFSSISFANAVQSTGEPSLEIRSSTIISKKSMSRVAFADSEAVDPSLRMNPGPLLPVRQETSMEGIEHSQRISRSSLFWCILLLIVVPILLCIIAISVVVALRLAKTFPDWISSARDSSFAIEFESLIRSAHLKARYAEQVMSGSIRDLHLLTRMAGWLLFGAVGRSDSFTEVEIEFVEECKVFSSNQVCPYEADEFRTPCPCEWNDPWERECQEPPRDPRSLQRLFFMCQRRDYDPITGERNSSQSFPTTDYSPETTAWWTNPNELPGSTIGPKAAGHNTTYDRLRVISALSAVSLPLYNYVNNSSKASSRTSMSSYIAYEADGSFLGYAGCNYDFARYARFQSSAENGAFLVNDDLCPEGKFGYDPRCRDWYAAAKTQTLDTGETVYVTPPYKYATADDIGNTAVSSLLDPNSGDFVGTTLIDFSTNEIYQFLNRSGAGFYAVVTAKGTDQSNLVSNMSGNPESVVSGFLAYDETDSNNVRRFEDVVAEMKTGGKNSGSLTRTNEDGRTQDLFYSYCPVKFRELKPIQPGDFTRGVELSHVALYSLILAEVEEHLHSKFDAVSYGIQSDLKQTTVIFLVITAVITLICILVTARISVLITKPMVALLNVVKSVNEGRIGDVLPPLNGGSREVHQVYTSFAKLYKILQISNSSFYSDDLDYALHAANEALQLFQKIEDEKAIAIASNNLGNTLLALSVDRRTVGTCLCSDDGECCVKVAMECYDNAVNAGTEDFQSVEADSEKCQFAQQLADRHFNRAMCLLLTADDPCSPESAKELAFADLHLAKQYDEGVKDFMLAAKLLFRNSDTVFERSLRRLYGLSQLTKVDSDVWQIWDIYELVDFSDLMLQAAWDQPKAPLFQTMNRIGRLQQLEGAVANVECSSENFKDAAVLSTRMLVEDEFIIESAFVEAADCLLRYTREPDAVHHWSKRSLSKFKQEIRQMRKSAKKGTLDIGRSYILCFDLSGEWNGTEFLQDLKSQCFTFYDENCLPTDLFGVVAFNPQDGDFHALRPKPKAQEEDAHRNAIESATTEVACSKFSPSITHALKMAIDTASSTATDVYLIYISDGRAWSEETFTPLQETIQKASRHSSASIDIITIGVEVENSGFEESCKNLCLATRSRDSKYIAVSGNSIDQAFETVESVMNAGTSMDGNRLKQGLTMQKF</sequence>
<feature type="transmembrane region" description="Helical" evidence="1">
    <location>
        <begin position="501"/>
        <end position="524"/>
    </location>
</feature>
<keyword evidence="1" id="KW-0472">Membrane</keyword>
<feature type="transmembrane region" description="Helical" evidence="1">
    <location>
        <begin position="759"/>
        <end position="784"/>
    </location>
</feature>
<dbReference type="OrthoDB" id="41390at2759"/>
<name>A0A9K3PNL4_9STRA</name>
<evidence type="ECO:0000313" key="3">
    <source>
        <dbReference type="Proteomes" id="UP000693970"/>
    </source>
</evidence>
<keyword evidence="3" id="KW-1185">Reference proteome</keyword>
<evidence type="ECO:0000313" key="2">
    <source>
        <dbReference type="EMBL" id="KAG7354085.1"/>
    </source>
</evidence>
<gene>
    <name evidence="2" type="ORF">IV203_003441</name>
</gene>
<evidence type="ECO:0000256" key="1">
    <source>
        <dbReference type="SAM" id="Phobius"/>
    </source>
</evidence>
<organism evidence="2 3">
    <name type="scientific">Nitzschia inconspicua</name>
    <dbReference type="NCBI Taxonomy" id="303405"/>
    <lineage>
        <taxon>Eukaryota</taxon>
        <taxon>Sar</taxon>
        <taxon>Stramenopiles</taxon>
        <taxon>Ochrophyta</taxon>
        <taxon>Bacillariophyta</taxon>
        <taxon>Bacillariophyceae</taxon>
        <taxon>Bacillariophycidae</taxon>
        <taxon>Bacillariales</taxon>
        <taxon>Bacillariaceae</taxon>
        <taxon>Nitzschia</taxon>
    </lineage>
</organism>
<reference evidence="2" key="1">
    <citation type="journal article" date="2021" name="Sci. Rep.">
        <title>Diploid genomic architecture of Nitzschia inconspicua, an elite biomass production diatom.</title>
        <authorList>
            <person name="Oliver A."/>
            <person name="Podell S."/>
            <person name="Pinowska A."/>
            <person name="Traller J.C."/>
            <person name="Smith S.R."/>
            <person name="McClure R."/>
            <person name="Beliaev A."/>
            <person name="Bohutskyi P."/>
            <person name="Hill E.A."/>
            <person name="Rabines A."/>
            <person name="Zheng H."/>
            <person name="Allen L.Z."/>
            <person name="Kuo A."/>
            <person name="Grigoriev I.V."/>
            <person name="Allen A.E."/>
            <person name="Hazlebeck D."/>
            <person name="Allen E.E."/>
        </authorList>
    </citation>
    <scope>NUCLEOTIDE SEQUENCE</scope>
    <source>
        <strain evidence="2">Hildebrandi</strain>
    </source>
</reference>
<reference evidence="2" key="2">
    <citation type="submission" date="2021-04" db="EMBL/GenBank/DDBJ databases">
        <authorList>
            <person name="Podell S."/>
        </authorList>
    </citation>
    <scope>NUCLEOTIDE SEQUENCE</scope>
    <source>
        <strain evidence="2">Hildebrandi</strain>
    </source>
</reference>
<comment type="caution">
    <text evidence="2">The sequence shown here is derived from an EMBL/GenBank/DDBJ whole genome shotgun (WGS) entry which is preliminary data.</text>
</comment>
<protein>
    <submittedName>
        <fullName evidence="2">Cache domain containing protein</fullName>
    </submittedName>
</protein>